<organism evidence="1 2">
    <name type="scientific">Pleurodeles waltl</name>
    <name type="common">Iberian ribbed newt</name>
    <dbReference type="NCBI Taxonomy" id="8319"/>
    <lineage>
        <taxon>Eukaryota</taxon>
        <taxon>Metazoa</taxon>
        <taxon>Chordata</taxon>
        <taxon>Craniata</taxon>
        <taxon>Vertebrata</taxon>
        <taxon>Euteleostomi</taxon>
        <taxon>Amphibia</taxon>
        <taxon>Batrachia</taxon>
        <taxon>Caudata</taxon>
        <taxon>Salamandroidea</taxon>
        <taxon>Salamandridae</taxon>
        <taxon>Pleurodelinae</taxon>
        <taxon>Pleurodeles</taxon>
    </lineage>
</organism>
<name>A0AAV7LZK5_PLEWA</name>
<comment type="caution">
    <text evidence="1">The sequence shown here is derived from an EMBL/GenBank/DDBJ whole genome shotgun (WGS) entry which is preliminary data.</text>
</comment>
<dbReference type="Proteomes" id="UP001066276">
    <property type="component" value="Chromosome 10"/>
</dbReference>
<evidence type="ECO:0000313" key="1">
    <source>
        <dbReference type="EMBL" id="KAJ1096294.1"/>
    </source>
</evidence>
<keyword evidence="2" id="KW-1185">Reference proteome</keyword>
<reference evidence="1" key="1">
    <citation type="journal article" date="2022" name="bioRxiv">
        <title>Sequencing and chromosome-scale assembly of the giantPleurodeles waltlgenome.</title>
        <authorList>
            <person name="Brown T."/>
            <person name="Elewa A."/>
            <person name="Iarovenko S."/>
            <person name="Subramanian E."/>
            <person name="Araus A.J."/>
            <person name="Petzold A."/>
            <person name="Susuki M."/>
            <person name="Suzuki K.-i.T."/>
            <person name="Hayashi T."/>
            <person name="Toyoda A."/>
            <person name="Oliveira C."/>
            <person name="Osipova E."/>
            <person name="Leigh N.D."/>
            <person name="Simon A."/>
            <person name="Yun M.H."/>
        </authorList>
    </citation>
    <scope>NUCLEOTIDE SEQUENCE</scope>
    <source>
        <strain evidence="1">20211129_DDA</strain>
        <tissue evidence="1">Liver</tissue>
    </source>
</reference>
<proteinExistence type="predicted"/>
<sequence>MILSLSNEIKTGFTVSEANQGEIRNAGEALEKKLDILTIRTQALKETVGVMKEELEKNKEEIPLLKGSDQEMQDKLKQL</sequence>
<accession>A0AAV7LZK5</accession>
<dbReference type="AlphaFoldDB" id="A0AAV7LZK5"/>
<dbReference type="EMBL" id="JANPWB010000014">
    <property type="protein sequence ID" value="KAJ1096294.1"/>
    <property type="molecule type" value="Genomic_DNA"/>
</dbReference>
<protein>
    <submittedName>
        <fullName evidence="1">Uncharacterized protein</fullName>
    </submittedName>
</protein>
<gene>
    <name evidence="1" type="ORF">NDU88_001437</name>
</gene>
<evidence type="ECO:0000313" key="2">
    <source>
        <dbReference type="Proteomes" id="UP001066276"/>
    </source>
</evidence>